<dbReference type="Proteomes" id="UP000245626">
    <property type="component" value="Unassembled WGS sequence"/>
</dbReference>
<evidence type="ECO:0000313" key="1">
    <source>
        <dbReference type="EMBL" id="PWN50960.1"/>
    </source>
</evidence>
<organism evidence="1 2">
    <name type="scientific">Violaceomyces palustris</name>
    <dbReference type="NCBI Taxonomy" id="1673888"/>
    <lineage>
        <taxon>Eukaryota</taxon>
        <taxon>Fungi</taxon>
        <taxon>Dikarya</taxon>
        <taxon>Basidiomycota</taxon>
        <taxon>Ustilaginomycotina</taxon>
        <taxon>Ustilaginomycetes</taxon>
        <taxon>Violaceomycetales</taxon>
        <taxon>Violaceomycetaceae</taxon>
        <taxon>Violaceomyces</taxon>
    </lineage>
</organism>
<evidence type="ECO:0000313" key="2">
    <source>
        <dbReference type="Proteomes" id="UP000245626"/>
    </source>
</evidence>
<protein>
    <submittedName>
        <fullName evidence="1">Uncharacterized protein</fullName>
    </submittedName>
</protein>
<accession>A0ACD0NYP1</accession>
<keyword evidence="2" id="KW-1185">Reference proteome</keyword>
<name>A0ACD0NYP1_9BASI</name>
<dbReference type="EMBL" id="KZ819883">
    <property type="protein sequence ID" value="PWN50960.1"/>
    <property type="molecule type" value="Genomic_DNA"/>
</dbReference>
<reference evidence="1 2" key="1">
    <citation type="journal article" date="2018" name="Mol. Biol. Evol.">
        <title>Broad Genomic Sampling Reveals a Smut Pathogenic Ancestry of the Fungal Clade Ustilaginomycotina.</title>
        <authorList>
            <person name="Kijpornyongpan T."/>
            <person name="Mondo S.J."/>
            <person name="Barry K."/>
            <person name="Sandor L."/>
            <person name="Lee J."/>
            <person name="Lipzen A."/>
            <person name="Pangilinan J."/>
            <person name="LaButti K."/>
            <person name="Hainaut M."/>
            <person name="Henrissat B."/>
            <person name="Grigoriev I.V."/>
            <person name="Spatafora J.W."/>
            <person name="Aime M.C."/>
        </authorList>
    </citation>
    <scope>NUCLEOTIDE SEQUENCE [LARGE SCALE GENOMIC DNA]</scope>
    <source>
        <strain evidence="1 2">SA 807</strain>
    </source>
</reference>
<sequence>MRINRNTVLVGSKVVLVPYRLVVRHLHPFNPFTVERYHEWMKDSEIQQMTASEPLSLEEEYEMQRSWQVDEDKLTFIVFARKENEISPPAVPESAEEALEGSQMIGDVNIFFNKAGEEEEEEGQGASTEEPSLSERLDAECEVMIAEATYRRKGLARQALEVLIQYVTDDPTPSPSVQPDSACSEDEEVPSPPIGRRQALLPIPSDWLTCKISLANKASINLFTSLGFEKSKVSEVWKEVEMRRRAGGVQRDIKAVLYWKSQPETGR</sequence>
<gene>
    <name evidence="1" type="ORF">IE53DRAFT_386721</name>
</gene>
<proteinExistence type="predicted"/>